<dbReference type="EMBL" id="CM018048">
    <property type="protein sequence ID" value="KAA8522220.1"/>
    <property type="molecule type" value="Genomic_DNA"/>
</dbReference>
<accession>A0A5J4ZV48</accession>
<dbReference type="PANTHER" id="PTHR47068:SF3">
    <property type="entry name" value="ZINC FINGER PROTEIN ZAT1-LIKE"/>
    <property type="match status" value="1"/>
</dbReference>
<keyword evidence="1" id="KW-0479">Metal-binding</keyword>
<dbReference type="SMART" id="SM00355">
    <property type="entry name" value="ZnF_C2H2"/>
    <property type="match status" value="2"/>
</dbReference>
<dbReference type="PANTHER" id="PTHR47068">
    <property type="entry name" value="OS02G0659100 PROTEIN"/>
    <property type="match status" value="1"/>
</dbReference>
<gene>
    <name evidence="3" type="ORF">F0562_012893</name>
</gene>
<dbReference type="GO" id="GO:0008270">
    <property type="term" value="F:zinc ion binding"/>
    <property type="evidence" value="ECO:0007669"/>
    <property type="project" value="UniProtKB-KW"/>
</dbReference>
<dbReference type="AlphaFoldDB" id="A0A5J4ZV48"/>
<feature type="domain" description="C2H2-type" evidence="2">
    <location>
        <begin position="237"/>
        <end position="259"/>
    </location>
</feature>
<organism evidence="3 4">
    <name type="scientific">Nyssa sinensis</name>
    <dbReference type="NCBI Taxonomy" id="561372"/>
    <lineage>
        <taxon>Eukaryota</taxon>
        <taxon>Viridiplantae</taxon>
        <taxon>Streptophyta</taxon>
        <taxon>Embryophyta</taxon>
        <taxon>Tracheophyta</taxon>
        <taxon>Spermatophyta</taxon>
        <taxon>Magnoliopsida</taxon>
        <taxon>eudicotyledons</taxon>
        <taxon>Gunneridae</taxon>
        <taxon>Pentapetalae</taxon>
        <taxon>asterids</taxon>
        <taxon>Cornales</taxon>
        <taxon>Nyssaceae</taxon>
        <taxon>Nyssa</taxon>
    </lineage>
</organism>
<evidence type="ECO:0000259" key="2">
    <source>
        <dbReference type="PROSITE" id="PS50157"/>
    </source>
</evidence>
<dbReference type="PROSITE" id="PS00028">
    <property type="entry name" value="ZINC_FINGER_C2H2_1"/>
    <property type="match status" value="2"/>
</dbReference>
<dbReference type="Pfam" id="PF13912">
    <property type="entry name" value="zf-C2H2_6"/>
    <property type="match status" value="2"/>
</dbReference>
<evidence type="ECO:0000256" key="1">
    <source>
        <dbReference type="PROSITE-ProRule" id="PRU00042"/>
    </source>
</evidence>
<evidence type="ECO:0000313" key="4">
    <source>
        <dbReference type="Proteomes" id="UP000325577"/>
    </source>
</evidence>
<dbReference type="SUPFAM" id="SSF57667">
    <property type="entry name" value="beta-beta-alpha zinc fingers"/>
    <property type="match status" value="2"/>
</dbReference>
<sequence>MAMVVENVDQKQPRVVHYCKICKRGFGCGGALGGHMRAHVAGDVNVCIDQHPPMNNFHDKAKESNRPYFLQNITINRLMSGRASEDCGNKFLTLNSFIEHQRRTLDERVSPMSSPGSEVVDGTGGKEFIWFNKEKPIRSSTKMENYDENCASSEEEDLMVAMINKSFALANKEEDKKAKQVVKGMFQCKAFEEKMNSHDELSIPAVPATTPPALDLNYRLNDAQFGPNYYKKKSKVHECSICHRKFSSGQALGGHKRCHWLTSNLPDTSSMSHMFKKSKPLDLNLPALLYHAAEAQMNEDNAAAKFEVPTKIYLRPWNEDNVNQNHHLQSKFEVPSSLHDVNSKERKVVKLSNLRDMNLDGGSSTWLQVGIASTTDHGGAAS</sequence>
<dbReference type="Proteomes" id="UP000325577">
    <property type="component" value="Linkage Group LG5"/>
</dbReference>
<proteinExistence type="predicted"/>
<dbReference type="OrthoDB" id="6077919at2759"/>
<dbReference type="InterPro" id="IPR013087">
    <property type="entry name" value="Znf_C2H2_type"/>
</dbReference>
<dbReference type="PROSITE" id="PS50157">
    <property type="entry name" value="ZINC_FINGER_C2H2_2"/>
    <property type="match status" value="1"/>
</dbReference>
<name>A0A5J4ZV48_9ASTE</name>
<keyword evidence="1" id="KW-0862">Zinc</keyword>
<keyword evidence="1" id="KW-0863">Zinc-finger</keyword>
<reference evidence="3 4" key="1">
    <citation type="submission" date="2019-09" db="EMBL/GenBank/DDBJ databases">
        <title>A chromosome-level genome assembly of the Chinese tupelo Nyssa sinensis.</title>
        <authorList>
            <person name="Yang X."/>
            <person name="Kang M."/>
            <person name="Yang Y."/>
            <person name="Xiong H."/>
            <person name="Wang M."/>
            <person name="Zhang Z."/>
            <person name="Wang Z."/>
            <person name="Wu H."/>
            <person name="Ma T."/>
            <person name="Liu J."/>
            <person name="Xi Z."/>
        </authorList>
    </citation>
    <scope>NUCLEOTIDE SEQUENCE [LARGE SCALE GENOMIC DNA]</scope>
    <source>
        <strain evidence="3">J267</strain>
        <tissue evidence="3">Leaf</tissue>
    </source>
</reference>
<evidence type="ECO:0000313" key="3">
    <source>
        <dbReference type="EMBL" id="KAA8522220.1"/>
    </source>
</evidence>
<protein>
    <recommendedName>
        <fullName evidence="2">C2H2-type domain-containing protein</fullName>
    </recommendedName>
</protein>
<keyword evidence="4" id="KW-1185">Reference proteome</keyword>
<dbReference type="InterPro" id="IPR036236">
    <property type="entry name" value="Znf_C2H2_sf"/>
</dbReference>